<dbReference type="InterPro" id="IPR030395">
    <property type="entry name" value="GP_PDE_dom"/>
</dbReference>
<evidence type="ECO:0000313" key="2">
    <source>
        <dbReference type="EMBL" id="GAH32097.1"/>
    </source>
</evidence>
<gene>
    <name evidence="2" type="ORF">S03H2_21782</name>
</gene>
<dbReference type="PROSITE" id="PS51704">
    <property type="entry name" value="GP_PDE"/>
    <property type="match status" value="1"/>
</dbReference>
<reference evidence="2" key="1">
    <citation type="journal article" date="2014" name="Front. Microbiol.">
        <title>High frequency of phylogenetically diverse reductive dehalogenase-homologous genes in deep subseafloor sedimentary metagenomes.</title>
        <authorList>
            <person name="Kawai M."/>
            <person name="Futagami T."/>
            <person name="Toyoda A."/>
            <person name="Takaki Y."/>
            <person name="Nishi S."/>
            <person name="Hori S."/>
            <person name="Arai W."/>
            <person name="Tsubouchi T."/>
            <person name="Morono Y."/>
            <person name="Uchiyama I."/>
            <person name="Ito T."/>
            <person name="Fujiyama A."/>
            <person name="Inagaki F."/>
            <person name="Takami H."/>
        </authorList>
    </citation>
    <scope>NUCLEOTIDE SEQUENCE</scope>
    <source>
        <strain evidence="2">Expedition CK06-06</strain>
    </source>
</reference>
<dbReference type="GO" id="GO:0006629">
    <property type="term" value="P:lipid metabolic process"/>
    <property type="evidence" value="ECO:0007669"/>
    <property type="project" value="InterPro"/>
</dbReference>
<protein>
    <recommendedName>
        <fullName evidence="1">GP-PDE domain-containing protein</fullName>
    </recommendedName>
</protein>
<name>X1EHM9_9ZZZZ</name>
<evidence type="ECO:0000259" key="1">
    <source>
        <dbReference type="PROSITE" id="PS51704"/>
    </source>
</evidence>
<dbReference type="GO" id="GO:0008081">
    <property type="term" value="F:phosphoric diester hydrolase activity"/>
    <property type="evidence" value="ECO:0007669"/>
    <property type="project" value="InterPro"/>
</dbReference>
<dbReference type="EMBL" id="BARU01011637">
    <property type="protein sequence ID" value="GAH32097.1"/>
    <property type="molecule type" value="Genomic_DNA"/>
</dbReference>
<feature type="domain" description="GP-PDE" evidence="1">
    <location>
        <begin position="1"/>
        <end position="37"/>
    </location>
</feature>
<organism evidence="2">
    <name type="scientific">marine sediment metagenome</name>
    <dbReference type="NCBI Taxonomy" id="412755"/>
    <lineage>
        <taxon>unclassified sequences</taxon>
        <taxon>metagenomes</taxon>
        <taxon>ecological metagenomes</taxon>
    </lineage>
</organism>
<dbReference type="AlphaFoldDB" id="X1EHM9"/>
<sequence>ILFSIWTVNRKISFKKYIKMGVDGIITDNPRLLIKLLKEI</sequence>
<proteinExistence type="predicted"/>
<dbReference type="Pfam" id="PF13653">
    <property type="entry name" value="GDPD_2"/>
    <property type="match status" value="1"/>
</dbReference>
<feature type="non-terminal residue" evidence="2">
    <location>
        <position position="1"/>
    </location>
</feature>
<dbReference type="InterPro" id="IPR017946">
    <property type="entry name" value="PLC-like_Pdiesterase_TIM-brl"/>
</dbReference>
<dbReference type="Gene3D" id="3.20.20.190">
    <property type="entry name" value="Phosphatidylinositol (PI) phosphodiesterase"/>
    <property type="match status" value="1"/>
</dbReference>
<comment type="caution">
    <text evidence="2">The sequence shown here is derived from an EMBL/GenBank/DDBJ whole genome shotgun (WGS) entry which is preliminary data.</text>
</comment>
<dbReference type="SUPFAM" id="SSF51695">
    <property type="entry name" value="PLC-like phosphodiesterases"/>
    <property type="match status" value="1"/>
</dbReference>
<accession>X1EHM9</accession>